<evidence type="ECO:0000313" key="3">
    <source>
        <dbReference type="EMBL" id="NEN80141.1"/>
    </source>
</evidence>
<keyword evidence="2" id="KW-0472">Membrane</keyword>
<keyword evidence="2" id="KW-0812">Transmembrane</keyword>
<feature type="transmembrane region" description="Helical" evidence="2">
    <location>
        <begin position="210"/>
        <end position="230"/>
    </location>
</feature>
<dbReference type="Proteomes" id="UP000468687">
    <property type="component" value="Unassembled WGS sequence"/>
</dbReference>
<dbReference type="EMBL" id="JAAGXA010000015">
    <property type="protein sequence ID" value="NEN80141.1"/>
    <property type="molecule type" value="Genomic_DNA"/>
</dbReference>
<feature type="region of interest" description="Disordered" evidence="1">
    <location>
        <begin position="1"/>
        <end position="35"/>
    </location>
</feature>
<evidence type="ECO:0000313" key="4">
    <source>
        <dbReference type="Proteomes" id="UP000468687"/>
    </source>
</evidence>
<feature type="transmembrane region" description="Helical" evidence="2">
    <location>
        <begin position="260"/>
        <end position="282"/>
    </location>
</feature>
<name>A0A6P0HND0_9ACTN</name>
<sequence>MSTTVDAGAAPTGAPTTTSTHPVRPAGPARPGRAARPDLRRISFGRLVVVEARKTFDTRAGLWLCASIVLLALVATGAVIAFAPQADLDYGQFAGAIGTPMAIILPVLAILSVTSEWSQRSGLTTFTMVPQRGRVIGAKAAVAVVVGVVSMVVALGVGAVGTLVGSAIAGIDPVWDVTVAQFTSIVIANLLGMAVGFMLGVLLRSSPAAIVGYFVYSFVLSTLSYTLAAYQDWWADLQPWLDFNYAQTALFEDWPTGQEWAHLATASVPWLVLPLAVGLLLLRRSEVK</sequence>
<feature type="transmembrane region" description="Helical" evidence="2">
    <location>
        <begin position="179"/>
        <end position="203"/>
    </location>
</feature>
<feature type="transmembrane region" description="Helical" evidence="2">
    <location>
        <begin position="135"/>
        <end position="159"/>
    </location>
</feature>
<evidence type="ECO:0000256" key="2">
    <source>
        <dbReference type="SAM" id="Phobius"/>
    </source>
</evidence>
<dbReference type="AlphaFoldDB" id="A0A6P0HND0"/>
<accession>A0A6P0HND0</accession>
<comment type="caution">
    <text evidence="3">The sequence shown here is derived from an EMBL/GenBank/DDBJ whole genome shotgun (WGS) entry which is preliminary data.</text>
</comment>
<reference evidence="3 4" key="1">
    <citation type="journal article" date="2014" name="Int. J. Syst. Evol. Microbiol.">
        <title>Nocardioides zeae sp. nov., isolated from the stem of Zea mays.</title>
        <authorList>
            <person name="Glaeser S.P."/>
            <person name="McInroy J.A."/>
            <person name="Busse H.J."/>
            <person name="Kampfer P."/>
        </authorList>
    </citation>
    <scope>NUCLEOTIDE SEQUENCE [LARGE SCALE GENOMIC DNA]</scope>
    <source>
        <strain evidence="3 4">JCM 30728</strain>
    </source>
</reference>
<dbReference type="RefSeq" id="WP_163773821.1">
    <property type="nucleotide sequence ID" value="NZ_JAAGXA010000015.1"/>
</dbReference>
<organism evidence="3 4">
    <name type="scientific">Nocardioides zeae</name>
    <dbReference type="NCBI Taxonomy" id="1457234"/>
    <lineage>
        <taxon>Bacteria</taxon>
        <taxon>Bacillati</taxon>
        <taxon>Actinomycetota</taxon>
        <taxon>Actinomycetes</taxon>
        <taxon>Propionibacteriales</taxon>
        <taxon>Nocardioidaceae</taxon>
        <taxon>Nocardioides</taxon>
    </lineage>
</organism>
<feature type="transmembrane region" description="Helical" evidence="2">
    <location>
        <begin position="62"/>
        <end position="84"/>
    </location>
</feature>
<proteinExistence type="predicted"/>
<evidence type="ECO:0000256" key="1">
    <source>
        <dbReference type="SAM" id="MobiDB-lite"/>
    </source>
</evidence>
<gene>
    <name evidence="3" type="ORF">G3T38_17915</name>
</gene>
<protein>
    <submittedName>
        <fullName evidence="3">ABC transporter permease subunit</fullName>
    </submittedName>
</protein>
<feature type="compositionally biased region" description="Low complexity" evidence="1">
    <location>
        <begin position="7"/>
        <end position="34"/>
    </location>
</feature>
<feature type="transmembrane region" description="Helical" evidence="2">
    <location>
        <begin position="90"/>
        <end position="114"/>
    </location>
</feature>
<keyword evidence="4" id="KW-1185">Reference proteome</keyword>
<keyword evidence="2" id="KW-1133">Transmembrane helix</keyword>